<evidence type="ECO:0000313" key="2">
    <source>
        <dbReference type="EMBL" id="OQR96599.1"/>
    </source>
</evidence>
<dbReference type="EMBL" id="JNBR01000138">
    <property type="protein sequence ID" value="OQR96599.1"/>
    <property type="molecule type" value="Genomic_DNA"/>
</dbReference>
<organism evidence="2 3">
    <name type="scientific">Achlya hypogyna</name>
    <name type="common">Oomycete</name>
    <name type="synonym">Protoachlya hypogyna</name>
    <dbReference type="NCBI Taxonomy" id="1202772"/>
    <lineage>
        <taxon>Eukaryota</taxon>
        <taxon>Sar</taxon>
        <taxon>Stramenopiles</taxon>
        <taxon>Oomycota</taxon>
        <taxon>Saprolegniomycetes</taxon>
        <taxon>Saprolegniales</taxon>
        <taxon>Achlyaceae</taxon>
        <taxon>Achlya</taxon>
    </lineage>
</organism>
<dbReference type="InterPro" id="IPR011009">
    <property type="entry name" value="Kinase-like_dom_sf"/>
</dbReference>
<gene>
    <name evidence="2" type="ORF">ACHHYP_20739</name>
</gene>
<keyword evidence="3" id="KW-1185">Reference proteome</keyword>
<protein>
    <recommendedName>
        <fullName evidence="1">Protein kinase domain-containing protein</fullName>
    </recommendedName>
</protein>
<dbReference type="InterPro" id="IPR001245">
    <property type="entry name" value="Ser-Thr/Tyr_kinase_cat_dom"/>
</dbReference>
<dbReference type="Pfam" id="PF07714">
    <property type="entry name" value="PK_Tyr_Ser-Thr"/>
    <property type="match status" value="1"/>
</dbReference>
<dbReference type="Proteomes" id="UP000243579">
    <property type="component" value="Unassembled WGS sequence"/>
</dbReference>
<dbReference type="OrthoDB" id="6718656at2759"/>
<dbReference type="GO" id="GO:0004674">
    <property type="term" value="F:protein serine/threonine kinase activity"/>
    <property type="evidence" value="ECO:0007669"/>
    <property type="project" value="TreeGrafter"/>
</dbReference>
<proteinExistence type="predicted"/>
<dbReference type="PANTHER" id="PTHR44329">
    <property type="entry name" value="SERINE/THREONINE-PROTEIN KINASE TNNI3K-RELATED"/>
    <property type="match status" value="1"/>
</dbReference>
<reference evidence="2 3" key="1">
    <citation type="journal article" date="2014" name="Genome Biol. Evol.">
        <title>The secreted proteins of Achlya hypogyna and Thraustotheca clavata identify the ancestral oomycete secretome and reveal gene acquisitions by horizontal gene transfer.</title>
        <authorList>
            <person name="Misner I."/>
            <person name="Blouin N."/>
            <person name="Leonard G."/>
            <person name="Richards T.A."/>
            <person name="Lane C.E."/>
        </authorList>
    </citation>
    <scope>NUCLEOTIDE SEQUENCE [LARGE SCALE GENOMIC DNA]</scope>
    <source>
        <strain evidence="2 3">ATCC 48635</strain>
    </source>
</reference>
<name>A0A1V9ZF25_ACHHY</name>
<dbReference type="PROSITE" id="PS50011">
    <property type="entry name" value="PROTEIN_KINASE_DOM"/>
    <property type="match status" value="1"/>
</dbReference>
<dbReference type="SUPFAM" id="SSF56112">
    <property type="entry name" value="Protein kinase-like (PK-like)"/>
    <property type="match status" value="1"/>
</dbReference>
<comment type="caution">
    <text evidence="2">The sequence shown here is derived from an EMBL/GenBank/DDBJ whole genome shotgun (WGS) entry which is preliminary data.</text>
</comment>
<feature type="domain" description="Protein kinase" evidence="1">
    <location>
        <begin position="179"/>
        <end position="467"/>
    </location>
</feature>
<evidence type="ECO:0000313" key="3">
    <source>
        <dbReference type="Proteomes" id="UP000243579"/>
    </source>
</evidence>
<sequence length="468" mass="51049">MEAGTMPTPGNSIPEGWKSWARSTSPDVLSFRQLCAGVPVTKATDAMRACCAVSTTTNCAWFAADTSADNAWGVLNATAMAASAPTANTTLYNVSMWTSCAQIATLELNKLHVNFSGKAFEQPPNSLTLRSNLFTSFPSDLFNTNVSPLAPVVYTFIDNRFELPVVVSPLQCANLQLMVLSGQVTGSQGSPGIRLSRIEERGVRPPRSTLTLNELPIESIESISELPSRRHLWFGRWHGLSIVVQRLEAPSEERLARYFSSLQALLLWRHPHMLRILAVVRNDLRGGEVSTVVEAMSGGTLASALQAPWTWPEKLRRCYQIAAALEFAHKQAPWPRAVCLTSSRVLLDADGTCKLNVLDYVQPSDDASDDDDDGLSWRAVPWEAPEVVSQQSHRSDASDMYAFGVICCEIAMGSRPTKTWLHARAYEEDPTLAACPSFFQSVVFGCLEADPALRPSAAAVAAEFAAVK</sequence>
<accession>A0A1V9ZF25</accession>
<dbReference type="GO" id="GO:0005524">
    <property type="term" value="F:ATP binding"/>
    <property type="evidence" value="ECO:0007669"/>
    <property type="project" value="InterPro"/>
</dbReference>
<dbReference type="InterPro" id="IPR051681">
    <property type="entry name" value="Ser/Thr_Kinases-Pseudokinases"/>
</dbReference>
<dbReference type="InterPro" id="IPR000719">
    <property type="entry name" value="Prot_kinase_dom"/>
</dbReference>
<dbReference type="PANTHER" id="PTHR44329:SF214">
    <property type="entry name" value="PROTEIN KINASE DOMAIN-CONTAINING PROTEIN"/>
    <property type="match status" value="1"/>
</dbReference>
<dbReference type="Gene3D" id="1.10.510.10">
    <property type="entry name" value="Transferase(Phosphotransferase) domain 1"/>
    <property type="match status" value="1"/>
</dbReference>
<dbReference type="AlphaFoldDB" id="A0A1V9ZF25"/>
<evidence type="ECO:0000259" key="1">
    <source>
        <dbReference type="PROSITE" id="PS50011"/>
    </source>
</evidence>